<dbReference type="Gene3D" id="3.80.10.10">
    <property type="entry name" value="Ribonuclease Inhibitor"/>
    <property type="match status" value="1"/>
</dbReference>
<dbReference type="AlphaFoldDB" id="A0A9N9RWZ5"/>
<evidence type="ECO:0000256" key="2">
    <source>
        <dbReference type="SAM" id="SignalP"/>
    </source>
</evidence>
<accession>A0A9N9RWZ5</accession>
<gene>
    <name evidence="3" type="ORF">CHIRRI_LOCUS9386</name>
</gene>
<proteinExistence type="predicted"/>
<keyword evidence="2" id="KW-0732">Signal</keyword>
<evidence type="ECO:0000313" key="4">
    <source>
        <dbReference type="Proteomes" id="UP001153620"/>
    </source>
</evidence>
<feature type="signal peptide" evidence="2">
    <location>
        <begin position="1"/>
        <end position="16"/>
    </location>
</feature>
<reference evidence="3" key="2">
    <citation type="submission" date="2022-10" db="EMBL/GenBank/DDBJ databases">
        <authorList>
            <consortium name="ENA_rothamsted_submissions"/>
            <consortium name="culmorum"/>
            <person name="King R."/>
        </authorList>
    </citation>
    <scope>NUCLEOTIDE SEQUENCE</scope>
</reference>
<keyword evidence="1" id="KW-0175">Coiled coil</keyword>
<evidence type="ECO:0000256" key="1">
    <source>
        <dbReference type="SAM" id="Coils"/>
    </source>
</evidence>
<feature type="coiled-coil region" evidence="1">
    <location>
        <begin position="238"/>
        <end position="265"/>
    </location>
</feature>
<dbReference type="InterPro" id="IPR032675">
    <property type="entry name" value="LRR_dom_sf"/>
</dbReference>
<name>A0A9N9RWZ5_9DIPT</name>
<keyword evidence="4" id="KW-1185">Reference proteome</keyword>
<reference evidence="3" key="1">
    <citation type="submission" date="2022-01" db="EMBL/GenBank/DDBJ databases">
        <authorList>
            <person name="King R."/>
        </authorList>
    </citation>
    <scope>NUCLEOTIDE SEQUENCE</scope>
</reference>
<dbReference type="SUPFAM" id="SSF52058">
    <property type="entry name" value="L domain-like"/>
    <property type="match status" value="1"/>
</dbReference>
<dbReference type="Proteomes" id="UP001153620">
    <property type="component" value="Chromosome 3"/>
</dbReference>
<sequence>MNYLLILILSISSGSAITFNCLYSFNDFVLIGKEYTCWATISNVTESNVLFDVIGTHQAEKDNSDVFALEIQNATQLTFIPQGIEIFFPNLWALIIGNHSILQLDGDELRNYNDLKLFGLINGKLEKISGDLFDPTPHMTHLWLTKNKIKNLTESFINYSENLMFADFTDNDCISMQATNQFEMEDLAENLRVNCTEGSIDAVAAPAVVVETLIEDTNEIACENGNEVERICRLEKENEILNGKIKELVVEIENLRNNFGNLNTVEAMNKEEFVEES</sequence>
<organism evidence="3 4">
    <name type="scientific">Chironomus riparius</name>
    <dbReference type="NCBI Taxonomy" id="315576"/>
    <lineage>
        <taxon>Eukaryota</taxon>
        <taxon>Metazoa</taxon>
        <taxon>Ecdysozoa</taxon>
        <taxon>Arthropoda</taxon>
        <taxon>Hexapoda</taxon>
        <taxon>Insecta</taxon>
        <taxon>Pterygota</taxon>
        <taxon>Neoptera</taxon>
        <taxon>Endopterygota</taxon>
        <taxon>Diptera</taxon>
        <taxon>Nematocera</taxon>
        <taxon>Chironomoidea</taxon>
        <taxon>Chironomidae</taxon>
        <taxon>Chironominae</taxon>
        <taxon>Chironomus</taxon>
    </lineage>
</organism>
<dbReference type="EMBL" id="OU895879">
    <property type="protein sequence ID" value="CAG9806531.1"/>
    <property type="molecule type" value="Genomic_DNA"/>
</dbReference>
<feature type="chain" id="PRO_5040381412" evidence="2">
    <location>
        <begin position="17"/>
        <end position="277"/>
    </location>
</feature>
<evidence type="ECO:0000313" key="3">
    <source>
        <dbReference type="EMBL" id="CAG9806531.1"/>
    </source>
</evidence>
<protein>
    <submittedName>
        <fullName evidence="3">Uncharacterized protein</fullName>
    </submittedName>
</protein>